<reference evidence="3" key="1">
    <citation type="submission" date="2022-08" db="EMBL/GenBank/DDBJ databases">
        <title>Genome sequencing of akame (Lates japonicus).</title>
        <authorList>
            <person name="Hashiguchi Y."/>
            <person name="Takahashi H."/>
        </authorList>
    </citation>
    <scope>NUCLEOTIDE SEQUENCE</scope>
    <source>
        <strain evidence="3">Kochi</strain>
    </source>
</reference>
<dbReference type="AlphaFoldDB" id="A0AAD3N4M8"/>
<feature type="non-terminal residue" evidence="3">
    <location>
        <position position="1"/>
    </location>
</feature>
<accession>A0AAD3N4M8</accession>
<dbReference type="Proteomes" id="UP001279410">
    <property type="component" value="Unassembled WGS sequence"/>
</dbReference>
<gene>
    <name evidence="2" type="ORF">AKAME5_002945000</name>
    <name evidence="3" type="ORF">AKAME5_002945200</name>
</gene>
<evidence type="ECO:0000256" key="1">
    <source>
        <dbReference type="SAM" id="MobiDB-lite"/>
    </source>
</evidence>
<keyword evidence="4" id="KW-1185">Reference proteome</keyword>
<proteinExistence type="predicted"/>
<feature type="compositionally biased region" description="Low complexity" evidence="1">
    <location>
        <begin position="109"/>
        <end position="122"/>
    </location>
</feature>
<evidence type="ECO:0000313" key="4">
    <source>
        <dbReference type="Proteomes" id="UP001279410"/>
    </source>
</evidence>
<sequence>MKIIVDVTLSLQLPVLGSGWGGQGVSQWELSAVTAASCRRRCVSVWTLIKQETGFHREGEKRRSAEMPETESYSNPLAPDGHEVEDHRAAAQSKLTNDDFRKLLMTPRAAPSSAPPSKSRHH</sequence>
<evidence type="ECO:0000313" key="3">
    <source>
        <dbReference type="EMBL" id="GLD67647.1"/>
    </source>
</evidence>
<feature type="compositionally biased region" description="Basic and acidic residues" evidence="1">
    <location>
        <begin position="80"/>
        <end position="89"/>
    </location>
</feature>
<dbReference type="EMBL" id="BRZM01006092">
    <property type="protein sequence ID" value="GLD67647.1"/>
    <property type="molecule type" value="Genomic_DNA"/>
</dbReference>
<comment type="caution">
    <text evidence="3">The sequence shown here is derived from an EMBL/GenBank/DDBJ whole genome shotgun (WGS) entry which is preliminary data.</text>
</comment>
<organism evidence="3 4">
    <name type="scientific">Lates japonicus</name>
    <name type="common">Japanese lates</name>
    <dbReference type="NCBI Taxonomy" id="270547"/>
    <lineage>
        <taxon>Eukaryota</taxon>
        <taxon>Metazoa</taxon>
        <taxon>Chordata</taxon>
        <taxon>Craniata</taxon>
        <taxon>Vertebrata</taxon>
        <taxon>Euteleostomi</taxon>
        <taxon>Actinopterygii</taxon>
        <taxon>Neopterygii</taxon>
        <taxon>Teleostei</taxon>
        <taxon>Neoteleostei</taxon>
        <taxon>Acanthomorphata</taxon>
        <taxon>Carangaria</taxon>
        <taxon>Carangaria incertae sedis</taxon>
        <taxon>Centropomidae</taxon>
        <taxon>Lates</taxon>
    </lineage>
</organism>
<name>A0AAD3N4M8_LATJO</name>
<evidence type="ECO:0000313" key="2">
    <source>
        <dbReference type="EMBL" id="GLD67636.1"/>
    </source>
</evidence>
<dbReference type="EMBL" id="BRZM01006091">
    <property type="protein sequence ID" value="GLD67636.1"/>
    <property type="molecule type" value="Genomic_DNA"/>
</dbReference>
<feature type="compositionally biased region" description="Basic and acidic residues" evidence="1">
    <location>
        <begin position="55"/>
        <end position="66"/>
    </location>
</feature>
<feature type="region of interest" description="Disordered" evidence="1">
    <location>
        <begin position="55"/>
        <end position="122"/>
    </location>
</feature>
<protein>
    <submittedName>
        <fullName evidence="3">Protein Red isoform X1</fullName>
    </submittedName>
</protein>